<organism evidence="5 6">
    <name type="scientific">Arthrobacter livingstonensis</name>
    <dbReference type="NCBI Taxonomy" id="670078"/>
    <lineage>
        <taxon>Bacteria</taxon>
        <taxon>Bacillati</taxon>
        <taxon>Actinomycetota</taxon>
        <taxon>Actinomycetes</taxon>
        <taxon>Micrococcales</taxon>
        <taxon>Micrococcaceae</taxon>
        <taxon>Arthrobacter</taxon>
    </lineage>
</organism>
<dbReference type="EMBL" id="QJVD01000014">
    <property type="protein sequence ID" value="PYI66549.1"/>
    <property type="molecule type" value="Genomic_DNA"/>
</dbReference>
<proteinExistence type="predicted"/>
<keyword evidence="6" id="KW-1185">Reference proteome</keyword>
<dbReference type="Proteomes" id="UP000247832">
    <property type="component" value="Unassembled WGS sequence"/>
</dbReference>
<evidence type="ECO:0000256" key="2">
    <source>
        <dbReference type="ARBA" id="ARBA00022777"/>
    </source>
</evidence>
<dbReference type="RefSeq" id="WP_110501507.1">
    <property type="nucleotide sequence ID" value="NZ_QJVD01000014.1"/>
</dbReference>
<name>A0A2V5L5A5_9MICC</name>
<gene>
    <name evidence="5" type="ORF">CVV68_13330</name>
</gene>
<accession>A0A2V5L5A5</accession>
<evidence type="ECO:0000256" key="1">
    <source>
        <dbReference type="ARBA" id="ARBA00022679"/>
    </source>
</evidence>
<sequence>MSFSYTDIWLSDTGPFELSPELPLIRGPQHPTLGRTLFGAVQDANEMFSRAASIAMANNNDDHIRNHGLLRHGNGWRLSPSFDANPVPSGASETPLVPGGSLYDRDVLDLLAYIEVFRLTRDQAIGRLGHVAEAVSHWREEALSLGLGPDLLAYMGRGFEGHNAQRAKSLPSAPLVIDLAGGTGPAHPARPSRGEIWIPEHSRGGKTVRGHYRKRPS</sequence>
<reference evidence="5 6" key="1">
    <citation type="submission" date="2018-05" db="EMBL/GenBank/DDBJ databases">
        <title>Genetic diversity of glacier-inhabiting Cryobacterium bacteria in China and description of Cryobacterium mengkeensis sp. nov. and Arthrobacter glacialis sp. nov.</title>
        <authorList>
            <person name="Liu Q."/>
            <person name="Xin Y.-H."/>
        </authorList>
    </citation>
    <scope>NUCLEOTIDE SEQUENCE [LARGE SCALE GENOMIC DNA]</scope>
    <source>
        <strain evidence="5 6">LI2</strain>
    </source>
</reference>
<feature type="compositionally biased region" description="Basic residues" evidence="3">
    <location>
        <begin position="204"/>
        <end position="217"/>
    </location>
</feature>
<protein>
    <recommendedName>
        <fullName evidence="4">HipA-like C-terminal domain-containing protein</fullName>
    </recommendedName>
</protein>
<keyword evidence="1" id="KW-0808">Transferase</keyword>
<evidence type="ECO:0000313" key="6">
    <source>
        <dbReference type="Proteomes" id="UP000247832"/>
    </source>
</evidence>
<feature type="region of interest" description="Disordered" evidence="3">
    <location>
        <begin position="183"/>
        <end position="217"/>
    </location>
</feature>
<dbReference type="Pfam" id="PF07804">
    <property type="entry name" value="HipA_C"/>
    <property type="match status" value="1"/>
</dbReference>
<comment type="caution">
    <text evidence="5">The sequence shown here is derived from an EMBL/GenBank/DDBJ whole genome shotgun (WGS) entry which is preliminary data.</text>
</comment>
<keyword evidence="2" id="KW-0418">Kinase</keyword>
<dbReference type="GO" id="GO:0016301">
    <property type="term" value="F:kinase activity"/>
    <property type="evidence" value="ECO:0007669"/>
    <property type="project" value="UniProtKB-KW"/>
</dbReference>
<dbReference type="InterPro" id="IPR012893">
    <property type="entry name" value="HipA-like_C"/>
</dbReference>
<evidence type="ECO:0000259" key="4">
    <source>
        <dbReference type="Pfam" id="PF07804"/>
    </source>
</evidence>
<feature type="domain" description="HipA-like C-terminal" evidence="4">
    <location>
        <begin position="41"/>
        <end position="88"/>
    </location>
</feature>
<dbReference type="AlphaFoldDB" id="A0A2V5L5A5"/>
<evidence type="ECO:0000256" key="3">
    <source>
        <dbReference type="SAM" id="MobiDB-lite"/>
    </source>
</evidence>
<evidence type="ECO:0000313" key="5">
    <source>
        <dbReference type="EMBL" id="PYI66549.1"/>
    </source>
</evidence>